<sequence>VARRHEQAPPREPAAVAEIRVIAGRAEFRVEDDALRIVTDAPITGWRKLFDEAAKFSGHLPTWQEMQYRSRPARPLRKPYKLVFEQDTGPEQDRRLWNEMDTRAPGRVRVVLSDGVVVAGKTTMGLTAYTVVRQDGGKYVMQGPAPAGEMPWSKLVGRSHPAERPIRYAPGKKGVLRVNSVAASCSAYMWSAIRIFDEKGACVWEDRGRLTSTAYPVAVDLSGDGVDEIVLWSNNGHGKSKIIVYEIAPPPAVRPGSPQATQPAAGG</sequence>
<organism evidence="1">
    <name type="scientific">marine sediment metagenome</name>
    <dbReference type="NCBI Taxonomy" id="412755"/>
    <lineage>
        <taxon>unclassified sequences</taxon>
        <taxon>metagenomes</taxon>
        <taxon>ecological metagenomes</taxon>
    </lineage>
</organism>
<accession>A0A0F8X014</accession>
<reference evidence="1" key="1">
    <citation type="journal article" date="2015" name="Nature">
        <title>Complex archaea that bridge the gap between prokaryotes and eukaryotes.</title>
        <authorList>
            <person name="Spang A."/>
            <person name="Saw J.H."/>
            <person name="Jorgensen S.L."/>
            <person name="Zaremba-Niedzwiedzka K."/>
            <person name="Martijn J."/>
            <person name="Lind A.E."/>
            <person name="van Eijk R."/>
            <person name="Schleper C."/>
            <person name="Guy L."/>
            <person name="Ettema T.J."/>
        </authorList>
    </citation>
    <scope>NUCLEOTIDE SEQUENCE</scope>
</reference>
<gene>
    <name evidence="1" type="ORF">LCGC14_3006240</name>
</gene>
<name>A0A0F8X014_9ZZZZ</name>
<feature type="non-terminal residue" evidence="1">
    <location>
        <position position="1"/>
    </location>
</feature>
<evidence type="ECO:0000313" key="1">
    <source>
        <dbReference type="EMBL" id="KKK62248.1"/>
    </source>
</evidence>
<proteinExistence type="predicted"/>
<dbReference type="AlphaFoldDB" id="A0A0F8X014"/>
<comment type="caution">
    <text evidence="1">The sequence shown here is derived from an EMBL/GenBank/DDBJ whole genome shotgun (WGS) entry which is preliminary data.</text>
</comment>
<dbReference type="EMBL" id="LAZR01062086">
    <property type="protein sequence ID" value="KKK62248.1"/>
    <property type="molecule type" value="Genomic_DNA"/>
</dbReference>
<protein>
    <submittedName>
        <fullName evidence="1">Uncharacterized protein</fullName>
    </submittedName>
</protein>